<dbReference type="Proteomes" id="UP001241472">
    <property type="component" value="Unassembled WGS sequence"/>
</dbReference>
<dbReference type="SUPFAM" id="SSF64518">
    <property type="entry name" value="Phase 1 flagellin"/>
    <property type="match status" value="1"/>
</dbReference>
<evidence type="ECO:0000313" key="9">
    <source>
        <dbReference type="EMBL" id="MDP9837754.1"/>
    </source>
</evidence>
<dbReference type="PANTHER" id="PTHR30033">
    <property type="entry name" value="FLAGELLAR HOOK-ASSOCIATED PROTEIN 1"/>
    <property type="match status" value="1"/>
</dbReference>
<proteinExistence type="inferred from homology"/>
<keyword evidence="9" id="KW-0282">Flagellum</keyword>
<sequence>MSISSAISTAQQIFNNTGTQTSVTSTNIANTQNANYAKRTAVLVSNGSGALVAMTSREQNQPLLRQTIASTSLASGQSTLATGLEEIRSLLGGNDYETSMSTKMTALLNNIGAYAAKPSEATLASTVVSSAQDVVNTLNTTSSELQAIRARADAEIKTQVDKLNNLLGQFETANTAIMQAEAIGKQNNDALDTRDSLVKQISEITGVSSTIRAGNDMALYTSDGTTLFETIPRTVGFTATKTYTAAMTGSAVTIDGVAVKAGVGGDTSASGSLQALLQIRDDVAPKYQSQLDEMARGLITAFAEALPSDPEGTFGAIAGLFTYKDASGVEQFDVPASGMVDHDYDNDGIIDATLPGSSGLGGRIMVNSALVPPTGVPTLLRDGGINGDASYEWNTNKDSSYSALLDRYVQMMQANQSFDEISGGTDIDLMSYASDSTGWLEALRSSSTTATETKSAMQSRAAEALSSETGVSLDEELSLLLDIEQSYKAATKLVSTIDEMISALMNAAG</sequence>
<dbReference type="InterPro" id="IPR002371">
    <property type="entry name" value="FlgK"/>
</dbReference>
<dbReference type="EMBL" id="JAUSRF010000007">
    <property type="protein sequence ID" value="MDP9837754.1"/>
    <property type="molecule type" value="Genomic_DNA"/>
</dbReference>
<keyword evidence="10" id="KW-1185">Reference proteome</keyword>
<dbReference type="InterPro" id="IPR010930">
    <property type="entry name" value="Flg_bb/hook_C_dom"/>
</dbReference>
<dbReference type="NCBIfam" id="TIGR02492">
    <property type="entry name" value="flgK_ends"/>
    <property type="match status" value="1"/>
</dbReference>
<evidence type="ECO:0000256" key="1">
    <source>
        <dbReference type="ARBA" id="ARBA00004365"/>
    </source>
</evidence>
<evidence type="ECO:0000313" key="10">
    <source>
        <dbReference type="Proteomes" id="UP001241472"/>
    </source>
</evidence>
<evidence type="ECO:0000259" key="8">
    <source>
        <dbReference type="Pfam" id="PF22638"/>
    </source>
</evidence>
<evidence type="ECO:0000256" key="2">
    <source>
        <dbReference type="ARBA" id="ARBA00004613"/>
    </source>
</evidence>
<evidence type="ECO:0000256" key="5">
    <source>
        <dbReference type="ARBA" id="ARBA00022525"/>
    </source>
</evidence>
<dbReference type="RefSeq" id="WP_306834780.1">
    <property type="nucleotide sequence ID" value="NZ_JAUSRF010000007.1"/>
</dbReference>
<gene>
    <name evidence="9" type="ORF">J2T09_002511</name>
</gene>
<dbReference type="Pfam" id="PF06429">
    <property type="entry name" value="Flg_bbr_C"/>
    <property type="match status" value="1"/>
</dbReference>
<evidence type="ECO:0000256" key="4">
    <source>
        <dbReference type="ARBA" id="ARBA00016244"/>
    </source>
</evidence>
<keyword evidence="9" id="KW-0969">Cilium</keyword>
<dbReference type="Pfam" id="PF22638">
    <property type="entry name" value="FlgK_D1"/>
    <property type="match status" value="1"/>
</dbReference>
<name>A0ABT9PV65_9HYPH</name>
<keyword evidence="5" id="KW-0964">Secreted</keyword>
<comment type="subcellular location">
    <subcellularLocation>
        <location evidence="1">Bacterial flagellum</location>
    </subcellularLocation>
    <subcellularLocation>
        <location evidence="2">Secreted</location>
    </subcellularLocation>
</comment>
<accession>A0ABT9PV65</accession>
<keyword evidence="9" id="KW-0966">Cell projection</keyword>
<feature type="domain" description="Flagellar basal-body/hook protein C-terminal" evidence="7">
    <location>
        <begin position="469"/>
        <end position="506"/>
    </location>
</feature>
<evidence type="ECO:0000259" key="7">
    <source>
        <dbReference type="Pfam" id="PF06429"/>
    </source>
</evidence>
<evidence type="ECO:0000256" key="6">
    <source>
        <dbReference type="ARBA" id="ARBA00023143"/>
    </source>
</evidence>
<keyword evidence="6" id="KW-0975">Bacterial flagellum</keyword>
<dbReference type="PANTHER" id="PTHR30033:SF1">
    <property type="entry name" value="FLAGELLAR HOOK-ASSOCIATED PROTEIN 1"/>
    <property type="match status" value="1"/>
</dbReference>
<comment type="caution">
    <text evidence="9">The sequence shown here is derived from an EMBL/GenBank/DDBJ whole genome shotgun (WGS) entry which is preliminary data.</text>
</comment>
<evidence type="ECO:0000256" key="3">
    <source>
        <dbReference type="ARBA" id="ARBA00009677"/>
    </source>
</evidence>
<feature type="domain" description="Flagellar hook-associated protein FlgK helical" evidence="8">
    <location>
        <begin position="87"/>
        <end position="304"/>
    </location>
</feature>
<comment type="similarity">
    <text evidence="3">Belongs to the flagella basal body rod proteins family.</text>
</comment>
<reference evidence="9 10" key="1">
    <citation type="submission" date="2023-07" db="EMBL/GenBank/DDBJ databases">
        <title>Sorghum-associated microbial communities from plants grown in Nebraska, USA.</title>
        <authorList>
            <person name="Schachtman D."/>
        </authorList>
    </citation>
    <scope>NUCLEOTIDE SEQUENCE [LARGE SCALE GENOMIC DNA]</scope>
    <source>
        <strain evidence="9 10">DS1307</strain>
    </source>
</reference>
<protein>
    <recommendedName>
        <fullName evidence="4">Flagellar hook-associated protein 1</fullName>
    </recommendedName>
</protein>
<dbReference type="InterPro" id="IPR053927">
    <property type="entry name" value="FlgK_helical"/>
</dbReference>
<organism evidence="9 10">
    <name type="scientific">Neorhizobium huautlense</name>
    <dbReference type="NCBI Taxonomy" id="67774"/>
    <lineage>
        <taxon>Bacteria</taxon>
        <taxon>Pseudomonadati</taxon>
        <taxon>Pseudomonadota</taxon>
        <taxon>Alphaproteobacteria</taxon>
        <taxon>Hyphomicrobiales</taxon>
        <taxon>Rhizobiaceae</taxon>
        <taxon>Rhizobium/Agrobacterium group</taxon>
        <taxon>Neorhizobium</taxon>
    </lineage>
</organism>